<reference evidence="3" key="1">
    <citation type="journal article" date="2019" name="Int. J. Syst. Evol. Microbiol.">
        <title>The Global Catalogue of Microorganisms (GCM) 10K type strain sequencing project: providing services to taxonomists for standard genome sequencing and annotation.</title>
        <authorList>
            <consortium name="The Broad Institute Genomics Platform"/>
            <consortium name="The Broad Institute Genome Sequencing Center for Infectious Disease"/>
            <person name="Wu L."/>
            <person name="Ma J."/>
        </authorList>
    </citation>
    <scope>NUCLEOTIDE SEQUENCE [LARGE SCALE GENOMIC DNA]</scope>
    <source>
        <strain evidence="3">CCM 8904</strain>
    </source>
</reference>
<proteinExistence type="predicted"/>
<evidence type="ECO:0000313" key="2">
    <source>
        <dbReference type="EMBL" id="MFC6169391.1"/>
    </source>
</evidence>
<dbReference type="EMBL" id="JBHSSL010000018">
    <property type="protein sequence ID" value="MFC6169391.1"/>
    <property type="molecule type" value="Genomic_DNA"/>
</dbReference>
<feature type="domain" description="Polysaccharide pyruvyl transferase" evidence="1">
    <location>
        <begin position="13"/>
        <end position="284"/>
    </location>
</feature>
<sequence>MKKILVEGYANSNLGDDLFFTLLVNRYKKIQFIFNIKHETKLLKSFTNVITKHYQLVDLLIHIYQFDYFVVIGGSLFQQSKGKAWFKWWLGLWLKVLLFKIQRKKVIFMGFNFGPYYSKTFFLLFKFLFYQVDYLSVRDNETLNLFKKNKKVHLFPDMVFSLPNIVEHETKRRSLAVSVMDFGPEKTFQKSYEEFLIKIINGISSDIDITLYGFQVSSTVNDEAVINRIKSRVNHPVSFLCYDENNIDSFLMDYSKNFFSITCRFHSLILSLKAKQQIISIDYNIKVGSLLKTLKIQNMNVQVNEFNDKLIIDKIIKKINKAEVMDNNYLSNDELENIIAESSKHFSYLDDLIRTTGK</sequence>
<dbReference type="RefSeq" id="WP_125551342.1">
    <property type="nucleotide sequence ID" value="NZ_JBHSSL010000018.1"/>
</dbReference>
<accession>A0ABW1R941</accession>
<keyword evidence="3" id="KW-1185">Reference proteome</keyword>
<name>A0ABW1R941_9LACO</name>
<dbReference type="Pfam" id="PF04230">
    <property type="entry name" value="PS_pyruv_trans"/>
    <property type="match status" value="1"/>
</dbReference>
<dbReference type="InterPro" id="IPR007345">
    <property type="entry name" value="Polysacch_pyruvyl_Trfase"/>
</dbReference>
<dbReference type="Proteomes" id="UP001596289">
    <property type="component" value="Unassembled WGS sequence"/>
</dbReference>
<keyword evidence="2" id="KW-0808">Transferase</keyword>
<dbReference type="GO" id="GO:0016740">
    <property type="term" value="F:transferase activity"/>
    <property type="evidence" value="ECO:0007669"/>
    <property type="project" value="UniProtKB-KW"/>
</dbReference>
<organism evidence="2 3">
    <name type="scientific">Loigolactobacillus jiayinensis</name>
    <dbReference type="NCBI Taxonomy" id="2486016"/>
    <lineage>
        <taxon>Bacteria</taxon>
        <taxon>Bacillati</taxon>
        <taxon>Bacillota</taxon>
        <taxon>Bacilli</taxon>
        <taxon>Lactobacillales</taxon>
        <taxon>Lactobacillaceae</taxon>
        <taxon>Loigolactobacillus</taxon>
    </lineage>
</organism>
<evidence type="ECO:0000259" key="1">
    <source>
        <dbReference type="Pfam" id="PF04230"/>
    </source>
</evidence>
<evidence type="ECO:0000313" key="3">
    <source>
        <dbReference type="Proteomes" id="UP001596289"/>
    </source>
</evidence>
<comment type="caution">
    <text evidence="2">The sequence shown here is derived from an EMBL/GenBank/DDBJ whole genome shotgun (WGS) entry which is preliminary data.</text>
</comment>
<protein>
    <submittedName>
        <fullName evidence="2">Polysaccharide pyruvyl transferase family protein</fullName>
    </submittedName>
</protein>
<dbReference type="PANTHER" id="PTHR36836:SF1">
    <property type="entry name" value="COLANIC ACID BIOSYNTHESIS PROTEIN WCAK"/>
    <property type="match status" value="1"/>
</dbReference>
<dbReference type="PANTHER" id="PTHR36836">
    <property type="entry name" value="COLANIC ACID BIOSYNTHESIS PROTEIN WCAK"/>
    <property type="match status" value="1"/>
</dbReference>
<gene>
    <name evidence="2" type="ORF">ACFQGP_02220</name>
</gene>